<dbReference type="InterPro" id="IPR017583">
    <property type="entry name" value="Tagatose/fructose_Pkinase"/>
</dbReference>
<keyword evidence="3" id="KW-0547">Nucleotide-binding</keyword>
<comment type="caution">
    <text evidence="8">The sequence shown here is derived from an EMBL/GenBank/DDBJ whole genome shotgun (WGS) entry which is preliminary data.</text>
</comment>
<evidence type="ECO:0000256" key="2">
    <source>
        <dbReference type="ARBA" id="ARBA00022679"/>
    </source>
</evidence>
<dbReference type="GO" id="GO:0005975">
    <property type="term" value="P:carbohydrate metabolic process"/>
    <property type="evidence" value="ECO:0007669"/>
    <property type="project" value="InterPro"/>
</dbReference>
<evidence type="ECO:0000256" key="5">
    <source>
        <dbReference type="ARBA" id="ARBA00022840"/>
    </source>
</evidence>
<evidence type="ECO:0000313" key="9">
    <source>
        <dbReference type="Proteomes" id="UP000295573"/>
    </source>
</evidence>
<dbReference type="Pfam" id="PF00294">
    <property type="entry name" value="PfkB"/>
    <property type="match status" value="1"/>
</dbReference>
<dbReference type="PANTHER" id="PTHR46566">
    <property type="entry name" value="1-PHOSPHOFRUCTOKINASE-RELATED"/>
    <property type="match status" value="1"/>
</dbReference>
<proteinExistence type="inferred from homology"/>
<keyword evidence="2 6" id="KW-0808">Transferase</keyword>
<dbReference type="RefSeq" id="WP_241995152.1">
    <property type="nucleotide sequence ID" value="NZ_SLWR01000001.1"/>
</dbReference>
<dbReference type="GO" id="GO:0016301">
    <property type="term" value="F:kinase activity"/>
    <property type="evidence" value="ECO:0007669"/>
    <property type="project" value="UniProtKB-KW"/>
</dbReference>
<dbReference type="Gene3D" id="3.40.1190.20">
    <property type="match status" value="1"/>
</dbReference>
<organism evidence="8 9">
    <name type="scientific">Kribbella antiqua</name>
    <dbReference type="NCBI Taxonomy" id="2512217"/>
    <lineage>
        <taxon>Bacteria</taxon>
        <taxon>Bacillati</taxon>
        <taxon>Actinomycetota</taxon>
        <taxon>Actinomycetes</taxon>
        <taxon>Propionibacteriales</taxon>
        <taxon>Kribbellaceae</taxon>
        <taxon>Kribbella</taxon>
    </lineage>
</organism>
<accession>A0A4R2J3M6</accession>
<keyword evidence="4 8" id="KW-0418">Kinase</keyword>
<evidence type="ECO:0000256" key="4">
    <source>
        <dbReference type="ARBA" id="ARBA00022777"/>
    </source>
</evidence>
<evidence type="ECO:0000313" key="8">
    <source>
        <dbReference type="EMBL" id="TCO51408.1"/>
    </source>
</evidence>
<dbReference type="EMBL" id="SLWR01000001">
    <property type="protein sequence ID" value="TCO51408.1"/>
    <property type="molecule type" value="Genomic_DNA"/>
</dbReference>
<keyword evidence="9" id="KW-1185">Reference proteome</keyword>
<evidence type="ECO:0000259" key="7">
    <source>
        <dbReference type="Pfam" id="PF00294"/>
    </source>
</evidence>
<dbReference type="AlphaFoldDB" id="A0A4R2J3M6"/>
<comment type="similarity">
    <text evidence="1">Belongs to the carbohydrate kinase PfkB family.</text>
</comment>
<dbReference type="Proteomes" id="UP000295573">
    <property type="component" value="Unassembled WGS sequence"/>
</dbReference>
<evidence type="ECO:0000256" key="6">
    <source>
        <dbReference type="PIRNR" id="PIRNR000535"/>
    </source>
</evidence>
<dbReference type="GO" id="GO:0005524">
    <property type="term" value="F:ATP binding"/>
    <property type="evidence" value="ECO:0007669"/>
    <property type="project" value="UniProtKB-KW"/>
</dbReference>
<evidence type="ECO:0000256" key="3">
    <source>
        <dbReference type="ARBA" id="ARBA00022741"/>
    </source>
</evidence>
<evidence type="ECO:0000256" key="1">
    <source>
        <dbReference type="ARBA" id="ARBA00010688"/>
    </source>
</evidence>
<keyword evidence="5" id="KW-0067">ATP-binding</keyword>
<feature type="domain" description="Carbohydrate kinase PfkB" evidence="7">
    <location>
        <begin position="27"/>
        <end position="295"/>
    </location>
</feature>
<dbReference type="GO" id="GO:0016773">
    <property type="term" value="F:phosphotransferase activity, alcohol group as acceptor"/>
    <property type="evidence" value="ECO:0007669"/>
    <property type="project" value="InterPro"/>
</dbReference>
<dbReference type="PANTHER" id="PTHR46566:SF2">
    <property type="entry name" value="ATP-DEPENDENT 6-PHOSPHOFRUCTOKINASE ISOZYME 2"/>
    <property type="match status" value="1"/>
</dbReference>
<name>A0A4R2J3M6_9ACTN</name>
<reference evidence="8 9" key="1">
    <citation type="journal article" date="2015" name="Stand. Genomic Sci.">
        <title>Genomic Encyclopedia of Bacterial and Archaeal Type Strains, Phase III: the genomes of soil and plant-associated and newly described type strains.</title>
        <authorList>
            <person name="Whitman W.B."/>
            <person name="Woyke T."/>
            <person name="Klenk H.P."/>
            <person name="Zhou Y."/>
            <person name="Lilburn T.G."/>
            <person name="Beck B.J."/>
            <person name="De Vos P."/>
            <person name="Vandamme P."/>
            <person name="Eisen J.A."/>
            <person name="Garrity G."/>
            <person name="Hugenholtz P."/>
            <person name="Kyrpides N.C."/>
        </authorList>
    </citation>
    <scope>NUCLEOTIDE SEQUENCE [LARGE SCALE GENOMIC DNA]</scope>
    <source>
        <strain evidence="8 9">VKM Ac-2541</strain>
    </source>
</reference>
<sequence>MAEGVPEGVMVFAPMPQLTVMVEKPGDEPELHLHAGGQGLWQARMISSLGVPVTFCAVLGQGEVGRVLISLIEAEGLTLKAVRRHADSGWYVHERLGEERNVLAENPGSPLGRHDGDELYALALSEGLKANFCVLSGAADPNLVPPDVYSRLGRDLHSNGTPIAADLVGDHLEAVLDANPVFIKISDEELHADGLADKDDEETIVKAGRQLVERGAGTVVISRAEKPAIALTDDSAFHVVVPELSVRDHRGAGDSMTAGVVAVLAQGGDMQQAIRTGAAAGALNVTQHGLGAGRPDAIAELVKLVRLEPLEFP</sequence>
<protein>
    <submittedName>
        <fullName evidence="8">1-phosphofructokinase</fullName>
    </submittedName>
</protein>
<dbReference type="InterPro" id="IPR029056">
    <property type="entry name" value="Ribokinase-like"/>
</dbReference>
<dbReference type="PIRSF" id="PIRSF000535">
    <property type="entry name" value="1PFK/6PFK/LacC"/>
    <property type="match status" value="1"/>
</dbReference>
<dbReference type="InterPro" id="IPR011611">
    <property type="entry name" value="PfkB_dom"/>
</dbReference>
<dbReference type="SUPFAM" id="SSF53613">
    <property type="entry name" value="Ribokinase-like"/>
    <property type="match status" value="1"/>
</dbReference>
<gene>
    <name evidence="8" type="ORF">EV646_101391</name>
</gene>